<gene>
    <name evidence="2" type="ORF">CEXT_89501</name>
</gene>
<feature type="compositionally biased region" description="Basic and acidic residues" evidence="1">
    <location>
        <begin position="142"/>
        <end position="162"/>
    </location>
</feature>
<accession>A0AAV4MNM9</accession>
<dbReference type="EMBL" id="BPLR01019954">
    <property type="protein sequence ID" value="GIX73445.1"/>
    <property type="molecule type" value="Genomic_DNA"/>
</dbReference>
<proteinExistence type="predicted"/>
<reference evidence="2 3" key="1">
    <citation type="submission" date="2021-06" db="EMBL/GenBank/DDBJ databases">
        <title>Caerostris extrusa draft genome.</title>
        <authorList>
            <person name="Kono N."/>
            <person name="Arakawa K."/>
        </authorList>
    </citation>
    <scope>NUCLEOTIDE SEQUENCE [LARGE SCALE GENOMIC DNA]</scope>
</reference>
<comment type="caution">
    <text evidence="2">The sequence shown here is derived from an EMBL/GenBank/DDBJ whole genome shotgun (WGS) entry which is preliminary data.</text>
</comment>
<name>A0AAV4MNM9_CAEEX</name>
<feature type="compositionally biased region" description="Basic residues" evidence="1">
    <location>
        <begin position="126"/>
        <end position="141"/>
    </location>
</feature>
<sequence length="183" mass="21169">MINGCRFTRHSEINSADIGKHHYKSHTEHNLNKSLKKSKRKFIYPKTFSLSQGKLLQSKLSSKTSDKFLSKISSKPKEKQLQHKLSVKPQENRIQNVLQEKLPCVISSEPDEKISILKVPSEPRKKISSKMPAKHRQKFMRFKSEERQLRQKPSVKPEEKLPLNDSQGKLSLCAISPELEKKN</sequence>
<dbReference type="Proteomes" id="UP001054945">
    <property type="component" value="Unassembled WGS sequence"/>
</dbReference>
<evidence type="ECO:0000313" key="2">
    <source>
        <dbReference type="EMBL" id="GIX73445.1"/>
    </source>
</evidence>
<keyword evidence="3" id="KW-1185">Reference proteome</keyword>
<dbReference type="AlphaFoldDB" id="A0AAV4MNM9"/>
<evidence type="ECO:0000313" key="3">
    <source>
        <dbReference type="Proteomes" id="UP001054945"/>
    </source>
</evidence>
<feature type="region of interest" description="Disordered" evidence="1">
    <location>
        <begin position="123"/>
        <end position="167"/>
    </location>
</feature>
<organism evidence="2 3">
    <name type="scientific">Caerostris extrusa</name>
    <name type="common">Bark spider</name>
    <name type="synonym">Caerostris bankana</name>
    <dbReference type="NCBI Taxonomy" id="172846"/>
    <lineage>
        <taxon>Eukaryota</taxon>
        <taxon>Metazoa</taxon>
        <taxon>Ecdysozoa</taxon>
        <taxon>Arthropoda</taxon>
        <taxon>Chelicerata</taxon>
        <taxon>Arachnida</taxon>
        <taxon>Araneae</taxon>
        <taxon>Araneomorphae</taxon>
        <taxon>Entelegynae</taxon>
        <taxon>Araneoidea</taxon>
        <taxon>Araneidae</taxon>
        <taxon>Caerostris</taxon>
    </lineage>
</organism>
<protein>
    <submittedName>
        <fullName evidence="2">Uncharacterized protein</fullName>
    </submittedName>
</protein>
<evidence type="ECO:0000256" key="1">
    <source>
        <dbReference type="SAM" id="MobiDB-lite"/>
    </source>
</evidence>